<reference evidence="8" key="2">
    <citation type="submission" date="2020-09" db="EMBL/GenBank/DDBJ databases">
        <authorList>
            <person name="Sun Q."/>
            <person name="Zhou Y."/>
        </authorList>
    </citation>
    <scope>NUCLEOTIDE SEQUENCE</scope>
    <source>
        <strain evidence="8">CGMCC 1.15448</strain>
    </source>
</reference>
<dbReference type="Pfam" id="PF07980">
    <property type="entry name" value="SusD_RagB"/>
    <property type="match status" value="1"/>
</dbReference>
<evidence type="ECO:0000313" key="8">
    <source>
        <dbReference type="EMBL" id="GGA99094.1"/>
    </source>
</evidence>
<name>A0A8J2XTG7_9BACT</name>
<protein>
    <submittedName>
        <fullName evidence="8">Starch-binding protein</fullName>
    </submittedName>
</protein>
<evidence type="ECO:0000313" key="9">
    <source>
        <dbReference type="Proteomes" id="UP000607559"/>
    </source>
</evidence>
<evidence type="ECO:0000256" key="3">
    <source>
        <dbReference type="ARBA" id="ARBA00022729"/>
    </source>
</evidence>
<feature type="domain" description="SusD-like N-terminal" evidence="7">
    <location>
        <begin position="85"/>
        <end position="212"/>
    </location>
</feature>
<dbReference type="PROSITE" id="PS51257">
    <property type="entry name" value="PROKAR_LIPOPROTEIN"/>
    <property type="match status" value="1"/>
</dbReference>
<proteinExistence type="inferred from homology"/>
<sequence>MQHKKHLIRITGLLLAAVFLLVGSCKKYLQPAAVSSFSPDYVFSNVQNAQKAVLGAYQDLEGDNGYGIRISMYFPYDNDEMMGLHQIGDNDRGDIAHYNANAGNAQLFTPWNQLYQGIERANICIWYIPKMALYANGSPAQIGELHRLYGEALTLRAQYYMELIRNWGDVPAQWVPSAQATNLFLAKTDRDTIYNHLLNDLLQAESLVPWRTDVTSLGDVLNDERITLGAVKGLRARIALYRGGYSLRRASSMYGQTMTRPADYKTYYQIAHDECQQIMARPDEHTLNPSFNTVFKGSIDAHTTDPVGEIMFRVAMTGGQGTNDSKLGYYDGTKINGVSLTGNAAIAVLPTYFYLFDSVDTRRDITCAAYEVYKDLNTLTPHPPTTIVQAKFRRDWISNPSQLTSTAQYYGLDWPLLRFSDVLLMFAETDNELNGAPSAAAIAAFEQVRKRAYAGHTSAIGTTPTNYTGFFNAIVKERSLEFGGEGIRKFDLIRWNLLAQRLADAKSNLTAMAARKGGFTGAYNTNPLSFANLPDSVFYDSTHSVISTGVLFKTSLYNPRPGSNDSSYKKILWVSKSISGILAATGSSNGYAFYFTANHSELLPIPQQALDANYNLKQDYGY</sequence>
<evidence type="ECO:0000256" key="4">
    <source>
        <dbReference type="ARBA" id="ARBA00023136"/>
    </source>
</evidence>
<dbReference type="Pfam" id="PF14322">
    <property type="entry name" value="SusD-like_3"/>
    <property type="match status" value="1"/>
</dbReference>
<dbReference type="AlphaFoldDB" id="A0A8J2XTG7"/>
<feature type="domain" description="RagB/SusD" evidence="6">
    <location>
        <begin position="373"/>
        <end position="622"/>
    </location>
</feature>
<organism evidence="8 9">
    <name type="scientific">Puia dinghuensis</name>
    <dbReference type="NCBI Taxonomy" id="1792502"/>
    <lineage>
        <taxon>Bacteria</taxon>
        <taxon>Pseudomonadati</taxon>
        <taxon>Bacteroidota</taxon>
        <taxon>Chitinophagia</taxon>
        <taxon>Chitinophagales</taxon>
        <taxon>Chitinophagaceae</taxon>
        <taxon>Puia</taxon>
    </lineage>
</organism>
<dbReference type="Gene3D" id="1.25.40.390">
    <property type="match status" value="1"/>
</dbReference>
<dbReference type="GO" id="GO:0009279">
    <property type="term" value="C:cell outer membrane"/>
    <property type="evidence" value="ECO:0007669"/>
    <property type="project" value="UniProtKB-SubCell"/>
</dbReference>
<keyword evidence="4" id="KW-0472">Membrane</keyword>
<dbReference type="InterPro" id="IPR012944">
    <property type="entry name" value="SusD_RagB_dom"/>
</dbReference>
<dbReference type="EMBL" id="BMJC01000002">
    <property type="protein sequence ID" value="GGA99094.1"/>
    <property type="molecule type" value="Genomic_DNA"/>
</dbReference>
<dbReference type="Proteomes" id="UP000607559">
    <property type="component" value="Unassembled WGS sequence"/>
</dbReference>
<evidence type="ECO:0000259" key="7">
    <source>
        <dbReference type="Pfam" id="PF14322"/>
    </source>
</evidence>
<evidence type="ECO:0000259" key="6">
    <source>
        <dbReference type="Pfam" id="PF07980"/>
    </source>
</evidence>
<evidence type="ECO:0000256" key="2">
    <source>
        <dbReference type="ARBA" id="ARBA00006275"/>
    </source>
</evidence>
<dbReference type="SUPFAM" id="SSF48452">
    <property type="entry name" value="TPR-like"/>
    <property type="match status" value="1"/>
</dbReference>
<keyword evidence="3" id="KW-0732">Signal</keyword>
<keyword evidence="5" id="KW-0998">Cell outer membrane</keyword>
<dbReference type="RefSeq" id="WP_188931633.1">
    <property type="nucleotide sequence ID" value="NZ_BMJC01000002.1"/>
</dbReference>
<gene>
    <name evidence="8" type="ORF">GCM10011511_23020</name>
</gene>
<comment type="subcellular location">
    <subcellularLocation>
        <location evidence="1">Cell outer membrane</location>
    </subcellularLocation>
</comment>
<dbReference type="InterPro" id="IPR011990">
    <property type="entry name" value="TPR-like_helical_dom_sf"/>
</dbReference>
<dbReference type="InterPro" id="IPR033985">
    <property type="entry name" value="SusD-like_N"/>
</dbReference>
<keyword evidence="9" id="KW-1185">Reference proteome</keyword>
<evidence type="ECO:0000256" key="5">
    <source>
        <dbReference type="ARBA" id="ARBA00023237"/>
    </source>
</evidence>
<comment type="similarity">
    <text evidence="2">Belongs to the SusD family.</text>
</comment>
<comment type="caution">
    <text evidence="8">The sequence shown here is derived from an EMBL/GenBank/DDBJ whole genome shotgun (WGS) entry which is preliminary data.</text>
</comment>
<reference evidence="8" key="1">
    <citation type="journal article" date="2014" name="Int. J. Syst. Evol. Microbiol.">
        <title>Complete genome sequence of Corynebacterium casei LMG S-19264T (=DSM 44701T), isolated from a smear-ripened cheese.</title>
        <authorList>
            <consortium name="US DOE Joint Genome Institute (JGI-PGF)"/>
            <person name="Walter F."/>
            <person name="Albersmeier A."/>
            <person name="Kalinowski J."/>
            <person name="Ruckert C."/>
        </authorList>
    </citation>
    <scope>NUCLEOTIDE SEQUENCE</scope>
    <source>
        <strain evidence="8">CGMCC 1.15448</strain>
    </source>
</reference>
<evidence type="ECO:0000256" key="1">
    <source>
        <dbReference type="ARBA" id="ARBA00004442"/>
    </source>
</evidence>
<accession>A0A8J2XTG7</accession>